<evidence type="ECO:0000259" key="1">
    <source>
        <dbReference type="Pfam" id="PF02670"/>
    </source>
</evidence>
<dbReference type="AlphaFoldDB" id="A0AA38GX11"/>
<keyword evidence="3" id="KW-1185">Reference proteome</keyword>
<accession>A0AA38GX11</accession>
<dbReference type="GO" id="GO:0070402">
    <property type="term" value="F:NADPH binding"/>
    <property type="evidence" value="ECO:0007669"/>
    <property type="project" value="InterPro"/>
</dbReference>
<dbReference type="GO" id="GO:0030604">
    <property type="term" value="F:1-deoxy-D-xylulose-5-phosphate reductoisomerase activity"/>
    <property type="evidence" value="ECO:0007669"/>
    <property type="project" value="InterPro"/>
</dbReference>
<dbReference type="EMBL" id="JAHRHJ020000001">
    <property type="protein sequence ID" value="KAH9330056.1"/>
    <property type="molecule type" value="Genomic_DNA"/>
</dbReference>
<proteinExistence type="predicted"/>
<gene>
    <name evidence="2" type="ORF">KI387_002164</name>
</gene>
<dbReference type="PANTHER" id="PTHR30525:SF0">
    <property type="entry name" value="1-DEOXY-D-XYLULOSE 5-PHOSPHATE REDUCTOISOMERASE, CHLOROPLASTIC"/>
    <property type="match status" value="1"/>
</dbReference>
<sequence length="151" mass="16128">SDLVLRVEQRKPVPELPAALYKAPPPAWPGTALVDEDRKVWDGPKPFSIIGSTGSIGTQTLDIVAEHPDKFKVVALAAGSNVTLLAEQVRMFKPKLVSVRNESLAAELKEALADIEHKPEIVYGDEGMVEVAQHPEAVSVVTGIVGCAGLK</sequence>
<dbReference type="Proteomes" id="UP000824469">
    <property type="component" value="Unassembled WGS sequence"/>
</dbReference>
<evidence type="ECO:0000313" key="2">
    <source>
        <dbReference type="EMBL" id="KAH9330056.1"/>
    </source>
</evidence>
<dbReference type="InterPro" id="IPR013512">
    <property type="entry name" value="DXP_reductoisomerase_N"/>
</dbReference>
<name>A0AA38GX11_TAXCH</name>
<dbReference type="InterPro" id="IPR003821">
    <property type="entry name" value="DXP_reductoisomerase"/>
</dbReference>
<feature type="domain" description="1-deoxy-D-xylulose 5-phosphate reductoisomerase N-terminal" evidence="1">
    <location>
        <begin position="48"/>
        <end position="151"/>
    </location>
</feature>
<evidence type="ECO:0000313" key="3">
    <source>
        <dbReference type="Proteomes" id="UP000824469"/>
    </source>
</evidence>
<protein>
    <recommendedName>
        <fullName evidence="1">1-deoxy-D-xylulose 5-phosphate reductoisomerase N-terminal domain-containing protein</fullName>
    </recommendedName>
</protein>
<comment type="caution">
    <text evidence="2">The sequence shown here is derived from an EMBL/GenBank/DDBJ whole genome shotgun (WGS) entry which is preliminary data.</text>
</comment>
<dbReference type="PANTHER" id="PTHR30525">
    <property type="entry name" value="1-DEOXY-D-XYLULOSE 5-PHOSPHATE REDUCTOISOMERASE"/>
    <property type="match status" value="1"/>
</dbReference>
<dbReference type="Gene3D" id="3.40.50.720">
    <property type="entry name" value="NAD(P)-binding Rossmann-like Domain"/>
    <property type="match status" value="1"/>
</dbReference>
<dbReference type="GO" id="GO:0030145">
    <property type="term" value="F:manganese ion binding"/>
    <property type="evidence" value="ECO:0007669"/>
    <property type="project" value="TreeGrafter"/>
</dbReference>
<organism evidence="2 3">
    <name type="scientific">Taxus chinensis</name>
    <name type="common">Chinese yew</name>
    <name type="synonym">Taxus wallichiana var. chinensis</name>
    <dbReference type="NCBI Taxonomy" id="29808"/>
    <lineage>
        <taxon>Eukaryota</taxon>
        <taxon>Viridiplantae</taxon>
        <taxon>Streptophyta</taxon>
        <taxon>Embryophyta</taxon>
        <taxon>Tracheophyta</taxon>
        <taxon>Spermatophyta</taxon>
        <taxon>Pinopsida</taxon>
        <taxon>Pinidae</taxon>
        <taxon>Conifers II</taxon>
        <taxon>Cupressales</taxon>
        <taxon>Taxaceae</taxon>
        <taxon>Taxus</taxon>
    </lineage>
</organism>
<feature type="non-terminal residue" evidence="2">
    <location>
        <position position="1"/>
    </location>
</feature>
<reference evidence="2 3" key="1">
    <citation type="journal article" date="2021" name="Nat. Plants">
        <title>The Taxus genome provides insights into paclitaxel biosynthesis.</title>
        <authorList>
            <person name="Xiong X."/>
            <person name="Gou J."/>
            <person name="Liao Q."/>
            <person name="Li Y."/>
            <person name="Zhou Q."/>
            <person name="Bi G."/>
            <person name="Li C."/>
            <person name="Du R."/>
            <person name="Wang X."/>
            <person name="Sun T."/>
            <person name="Guo L."/>
            <person name="Liang H."/>
            <person name="Lu P."/>
            <person name="Wu Y."/>
            <person name="Zhang Z."/>
            <person name="Ro D.K."/>
            <person name="Shang Y."/>
            <person name="Huang S."/>
            <person name="Yan J."/>
        </authorList>
    </citation>
    <scope>NUCLEOTIDE SEQUENCE [LARGE SCALE GENOMIC DNA]</scope>
    <source>
        <strain evidence="2">Ta-2019</strain>
    </source>
</reference>
<dbReference type="GO" id="GO:0051484">
    <property type="term" value="P:isopentenyl diphosphate biosynthetic process, methylerythritol 4-phosphate pathway involved in terpenoid biosynthetic process"/>
    <property type="evidence" value="ECO:0007669"/>
    <property type="project" value="TreeGrafter"/>
</dbReference>
<feature type="non-terminal residue" evidence="2">
    <location>
        <position position="151"/>
    </location>
</feature>
<dbReference type="Pfam" id="PF02670">
    <property type="entry name" value="DXP_reductoisom"/>
    <property type="match status" value="1"/>
</dbReference>
<dbReference type="InterPro" id="IPR036291">
    <property type="entry name" value="NAD(P)-bd_dom_sf"/>
</dbReference>
<dbReference type="SUPFAM" id="SSF51735">
    <property type="entry name" value="NAD(P)-binding Rossmann-fold domains"/>
    <property type="match status" value="1"/>
</dbReference>